<evidence type="ECO:0000313" key="6">
    <source>
        <dbReference type="EMBL" id="ACN50176.1"/>
    </source>
</evidence>
<dbReference type="Pfam" id="PF00394">
    <property type="entry name" value="Cu-oxidase"/>
    <property type="match status" value="1"/>
</dbReference>
<accession>C0L7D8</accession>
<feature type="domain" description="Plastocyanin-like" evidence="5">
    <location>
        <begin position="32"/>
        <end position="145"/>
    </location>
</feature>
<proteinExistence type="evidence at transcript level"/>
<evidence type="ECO:0000256" key="1">
    <source>
        <dbReference type="ARBA" id="ARBA00010609"/>
    </source>
</evidence>
<dbReference type="InterPro" id="IPR011706">
    <property type="entry name" value="Cu-oxidase_C"/>
</dbReference>
<dbReference type="CDD" id="cd13846">
    <property type="entry name" value="CuRO_1_AAO_like_1"/>
    <property type="match status" value="1"/>
</dbReference>
<dbReference type="SUPFAM" id="SSF49503">
    <property type="entry name" value="Cupredoxins"/>
    <property type="match status" value="3"/>
</dbReference>
<dbReference type="Pfam" id="PF07731">
    <property type="entry name" value="Cu-oxidase_2"/>
    <property type="match status" value="1"/>
</dbReference>
<protein>
    <submittedName>
        <fullName evidence="6">Pectinesterase</fullName>
    </submittedName>
</protein>
<name>C0L7D8_ANNCH</name>
<dbReference type="CDD" id="cd13894">
    <property type="entry name" value="CuRO_3_AAO_like_1"/>
    <property type="match status" value="1"/>
</dbReference>
<comment type="similarity">
    <text evidence="1">Belongs to the multicopper oxidase family.</text>
</comment>
<dbReference type="FunFam" id="2.60.40.420:FF:000012">
    <property type="entry name" value="Monocopper oxidase-like protein"/>
    <property type="match status" value="1"/>
</dbReference>
<dbReference type="GO" id="GO:0016491">
    <property type="term" value="F:oxidoreductase activity"/>
    <property type="evidence" value="ECO:0007669"/>
    <property type="project" value="InterPro"/>
</dbReference>
<dbReference type="PANTHER" id="PTHR11709">
    <property type="entry name" value="MULTI-COPPER OXIDASE"/>
    <property type="match status" value="1"/>
</dbReference>
<dbReference type="FunFam" id="2.60.40.420:FF:000029">
    <property type="entry name" value="L-ascorbate oxidase homolog"/>
    <property type="match status" value="1"/>
</dbReference>
<sequence length="540" mass="60154">MPLNLAVLSFALLSISTLCFGEDPYRFFTWNVTYGDIYPLGVRQQGILINGQFPGPDIFSVTNDNLIINVHNSLPEPFLISWNGVQQRRNSWQDGVYGTNCPIPPGKNFTYILQVKDQIGSFFYFPSLAFHKAAGGFGGIKILSRPRIPVPFPDPAADYTALIGDWYKKNHTDLKAILDGGRKLPFPDGILINGRGPNGASFTVEQGKTYRFRISNVGLQNSLNFRIQGHKLKLVEVEGTHTVQTEYSSLDVHVGQSYSVLVLADQPGQDYYIVVSTRFTTTVLTTTAVLHYANSAGPVSGPPPGGPTIQIDWSLNQARSIRTNLTASGPRPNPQGSYHYGLINTTRTIILASSAGQVDRKQRYGVNGVSFVPADTPLKLADFFKIGGVFRLGSISDKPTTRHLYQDTSVMAADFRAFVEIVFQNNEDIVQSWHLDGYNFFVVGMDGGQWTRASKDGYNLRDAISRCTVQVYPKSWTAIWVALDNIGMWNVRSEFWARQYLGQQFYLRVYSPVESIRDEYPIPKNALLCGRAAGRHTRPL</sequence>
<dbReference type="SMR" id="C0L7D8"/>
<feature type="domain" description="Plastocyanin-like" evidence="3">
    <location>
        <begin position="158"/>
        <end position="294"/>
    </location>
</feature>
<keyword evidence="2" id="KW-0732">Signal</keyword>
<dbReference type="Pfam" id="PF07732">
    <property type="entry name" value="Cu-oxidase_3"/>
    <property type="match status" value="1"/>
</dbReference>
<feature type="domain" description="Plastocyanin-like" evidence="4">
    <location>
        <begin position="376"/>
        <end position="512"/>
    </location>
</feature>
<dbReference type="AlphaFoldDB" id="C0L7D8"/>
<dbReference type="InterPro" id="IPR001117">
    <property type="entry name" value="Cu-oxidase_2nd"/>
</dbReference>
<organism evidence="6">
    <name type="scientific">Annona cherimola</name>
    <name type="common">Custard apple</name>
    <name type="synonym">Cherimoya</name>
    <dbReference type="NCBI Taxonomy" id="49314"/>
    <lineage>
        <taxon>Eukaryota</taxon>
        <taxon>Viridiplantae</taxon>
        <taxon>Streptophyta</taxon>
        <taxon>Embryophyta</taxon>
        <taxon>Tracheophyta</taxon>
        <taxon>Spermatophyta</taxon>
        <taxon>Magnoliopsida</taxon>
        <taxon>Magnoliidae</taxon>
        <taxon>Magnoliales</taxon>
        <taxon>Annonaceae</taxon>
        <taxon>Annonoideae</taxon>
        <taxon>Annoneae</taxon>
        <taxon>Annona</taxon>
    </lineage>
</organism>
<feature type="signal peptide" evidence="2">
    <location>
        <begin position="1"/>
        <end position="21"/>
    </location>
</feature>
<feature type="chain" id="PRO_5002898773" evidence="2">
    <location>
        <begin position="22"/>
        <end position="540"/>
    </location>
</feature>
<dbReference type="GO" id="GO:0005507">
    <property type="term" value="F:copper ion binding"/>
    <property type="evidence" value="ECO:0007669"/>
    <property type="project" value="InterPro"/>
</dbReference>
<evidence type="ECO:0000259" key="3">
    <source>
        <dbReference type="Pfam" id="PF00394"/>
    </source>
</evidence>
<dbReference type="FunFam" id="2.60.40.420:FF:000016">
    <property type="entry name" value="Monocopper oxidase-like protein"/>
    <property type="match status" value="1"/>
</dbReference>
<dbReference type="InterPro" id="IPR008972">
    <property type="entry name" value="Cupredoxin"/>
</dbReference>
<evidence type="ECO:0000259" key="4">
    <source>
        <dbReference type="Pfam" id="PF07731"/>
    </source>
</evidence>
<reference evidence="6" key="1">
    <citation type="journal article" date="2011" name="J. Agric. Food Chem.">
        <title>Identification and characterization of genes differentially expressed in cherimoya (Annona cherimola Mill) after exposure to chilling injury conditions.</title>
        <authorList>
            <person name="Gonzalez-Aguero M."/>
            <person name="Cifuentes-Esquivel N."/>
            <person name="Ibanez-Carrasco F."/>
            <person name="Gudenschwager O."/>
            <person name="Campos-Vargas R."/>
            <person name="Defilippi B.G."/>
        </authorList>
    </citation>
    <scope>NUCLEOTIDE SEQUENCE</scope>
</reference>
<evidence type="ECO:0000256" key="2">
    <source>
        <dbReference type="SAM" id="SignalP"/>
    </source>
</evidence>
<dbReference type="InterPro" id="IPR011707">
    <property type="entry name" value="Cu-oxidase-like_N"/>
</dbReference>
<gene>
    <name evidence="6" type="primary">PE</name>
</gene>
<dbReference type="Gene3D" id="2.60.40.420">
    <property type="entry name" value="Cupredoxins - blue copper proteins"/>
    <property type="match status" value="3"/>
</dbReference>
<dbReference type="EMBL" id="FJ664260">
    <property type="protein sequence ID" value="ACN50176.1"/>
    <property type="molecule type" value="mRNA"/>
</dbReference>
<dbReference type="InterPro" id="IPR045087">
    <property type="entry name" value="Cu-oxidase_fam"/>
</dbReference>
<evidence type="ECO:0000259" key="5">
    <source>
        <dbReference type="Pfam" id="PF07732"/>
    </source>
</evidence>
<dbReference type="PANTHER" id="PTHR11709:SF387">
    <property type="entry name" value="OS04G0561900 PROTEIN"/>
    <property type="match status" value="1"/>
</dbReference>
<dbReference type="InterPro" id="IPR034273">
    <property type="entry name" value="CuRO_1_AAO-like"/>
</dbReference>
<dbReference type="InterPro" id="IPR034275">
    <property type="entry name" value="CuRO_3_AO-like"/>
</dbReference>